<dbReference type="Gene3D" id="3.40.50.300">
    <property type="entry name" value="P-loop containing nucleotide triphosphate hydrolases"/>
    <property type="match status" value="1"/>
</dbReference>
<dbReference type="Pfam" id="PF00004">
    <property type="entry name" value="AAA"/>
    <property type="match status" value="1"/>
</dbReference>
<dbReference type="PRINTS" id="PR00819">
    <property type="entry name" value="CBXCFQXSUPER"/>
</dbReference>
<name>A0A7D3QUF4_9VIRU</name>
<feature type="region of interest" description="Disordered" evidence="5">
    <location>
        <begin position="357"/>
        <end position="382"/>
    </location>
</feature>
<dbReference type="Proteomes" id="UP001162001">
    <property type="component" value="Segment"/>
</dbReference>
<dbReference type="GO" id="GO:0005524">
    <property type="term" value="F:ATP binding"/>
    <property type="evidence" value="ECO:0007669"/>
    <property type="project" value="UniProtKB-KW"/>
</dbReference>
<organism evidence="7 8">
    <name type="scientific">Fadolivirus FV1/VV64</name>
    <dbReference type="NCBI Taxonomy" id="3070911"/>
    <lineage>
        <taxon>Viruses</taxon>
        <taxon>Varidnaviria</taxon>
        <taxon>Bamfordvirae</taxon>
        <taxon>Nucleocytoviricota</taxon>
        <taxon>Megaviricetes</taxon>
        <taxon>Imitervirales</taxon>
        <taxon>Mimiviridae</taxon>
        <taxon>Klosneuvirinae</taxon>
        <taxon>Fadolivirus</taxon>
        <taxon>Fadolivirus algeromassiliense</taxon>
    </lineage>
</organism>
<feature type="compositionally biased region" description="Low complexity" evidence="5">
    <location>
        <begin position="175"/>
        <end position="184"/>
    </location>
</feature>
<sequence>MNGDKNQRSPNQWNNNSFFSQFPPKFTNNFQHQQNDNTSEQVNLNDPRSFYNNYHDHYPGYPYYYNHHPPYNTTNVNLQCDKCSELQKDIKNMELQIKLMSKNIELLNEQLKLYDMKLSVFMNDKNKQQLNLKNNNQYHNKQNNNNQNKQNKQNQHNNNNKQNQQSHQRGKKNNNIKMNNPNNKGQGMHIVHPFMPFLSKKNDNMESTMIIQIDDNNPQNGIKKSDGVNPLGLLGSIFSLIDKLDKEKDKDKDKKNTNIDFDDEVIDEVTDYNSEEEYDELDIEINTIDDLIKLGEDYQKQVETEKNNKTTNNVDENETNVFIKESDEDNLEKSKKTANKDHVIKGVLMRDGKVRLLSNPHAGKTEKNVNNNKNKVESDKKDDNEKKKYIINGKRYSVNLETLSNLVAPLNKLKKMVGLNDVKNAIVDMILYYLQNFENKNNNMLHTVIEGPPGVGKTQLGKILAEVYSGLGVIPSNKFKLVKRSDLVGEYLGHTAPKTQKVIDEADGGVLFIDEAYSLGNEEKRDSFSKECIDTLNQNLSENKKKFICIIAGYSDELDRSFFAYNPGLKRRFPFKFKIDGYNADELKNIFVKKVSDIKWKLDNDINSNILNDDKENIDKETIENNDSNDNINNNKDNDSKGKKNKRKSIKDDKLTEFFKKNVSSFPYYGGDIDNFLMNCKFAHSRRVFGKHPSNRRKLNLRDIEIGFDRFIRNKKKVESQFIQSMYI</sequence>
<evidence type="ECO:0000256" key="4">
    <source>
        <dbReference type="SAM" id="Coils"/>
    </source>
</evidence>
<evidence type="ECO:0000313" key="8">
    <source>
        <dbReference type="Proteomes" id="UP001162001"/>
    </source>
</evidence>
<feature type="domain" description="AAA+ ATPase" evidence="6">
    <location>
        <begin position="443"/>
        <end position="580"/>
    </location>
</feature>
<keyword evidence="3" id="KW-0067">ATP-binding</keyword>
<feature type="region of interest" description="Disordered" evidence="5">
    <location>
        <begin position="621"/>
        <end position="648"/>
    </location>
</feature>
<dbReference type="InterPro" id="IPR003959">
    <property type="entry name" value="ATPase_AAA_core"/>
</dbReference>
<evidence type="ECO:0000256" key="1">
    <source>
        <dbReference type="ARBA" id="ARBA00010378"/>
    </source>
</evidence>
<feature type="compositionally biased region" description="Low complexity" evidence="5">
    <location>
        <begin position="136"/>
        <end position="165"/>
    </location>
</feature>
<dbReference type="SMART" id="SM00382">
    <property type="entry name" value="AAA"/>
    <property type="match status" value="1"/>
</dbReference>
<dbReference type="EMBL" id="MT418680">
    <property type="protein sequence ID" value="QKF94085.1"/>
    <property type="molecule type" value="Genomic_DNA"/>
</dbReference>
<dbReference type="PANTHER" id="PTHR43392:SF2">
    <property type="entry name" value="AAA-TYPE ATPASE FAMILY PROTEIN _ ANKYRIN REPEAT FAMILY PROTEIN"/>
    <property type="match status" value="1"/>
</dbReference>
<evidence type="ECO:0000256" key="3">
    <source>
        <dbReference type="ARBA" id="ARBA00022840"/>
    </source>
</evidence>
<accession>A0A7D3QUF4</accession>
<dbReference type="InterPro" id="IPR027417">
    <property type="entry name" value="P-loop_NTPase"/>
</dbReference>
<dbReference type="InterPro" id="IPR000641">
    <property type="entry name" value="CbxX/CfxQ"/>
</dbReference>
<feature type="region of interest" description="Disordered" evidence="5">
    <location>
        <begin position="136"/>
        <end position="190"/>
    </location>
</feature>
<evidence type="ECO:0000313" key="7">
    <source>
        <dbReference type="EMBL" id="QKF94085.1"/>
    </source>
</evidence>
<dbReference type="InterPro" id="IPR050773">
    <property type="entry name" value="CbxX/CfxQ_RuBisCO_ESX"/>
</dbReference>
<feature type="coiled-coil region" evidence="4">
    <location>
        <begin position="83"/>
        <end position="110"/>
    </location>
</feature>
<dbReference type="FunFam" id="3.40.50.300:FF:000216">
    <property type="entry name" value="Type VII secretion ATPase EccA"/>
    <property type="match status" value="1"/>
</dbReference>
<evidence type="ECO:0000256" key="5">
    <source>
        <dbReference type="SAM" id="MobiDB-lite"/>
    </source>
</evidence>
<comment type="similarity">
    <text evidence="1">Belongs to the CbxX/CfxQ family.</text>
</comment>
<dbReference type="SUPFAM" id="SSF52540">
    <property type="entry name" value="P-loop containing nucleoside triphosphate hydrolases"/>
    <property type="match status" value="1"/>
</dbReference>
<keyword evidence="8" id="KW-1185">Reference proteome</keyword>
<proteinExistence type="inferred from homology"/>
<evidence type="ECO:0000256" key="2">
    <source>
        <dbReference type="ARBA" id="ARBA00022741"/>
    </source>
</evidence>
<feature type="compositionally biased region" description="Low complexity" evidence="5">
    <location>
        <begin position="625"/>
        <end position="635"/>
    </location>
</feature>
<gene>
    <name evidence="7" type="ORF">Fadolivirus_1_627</name>
</gene>
<keyword evidence="4" id="KW-0175">Coiled coil</keyword>
<keyword evidence="2" id="KW-0547">Nucleotide-binding</keyword>
<reference evidence="7 8" key="1">
    <citation type="submission" date="2020-04" db="EMBL/GenBank/DDBJ databases">
        <title>Advantages and limits of metagenomic assembly and binning of a giant virus.</title>
        <authorList>
            <person name="Schulz F."/>
            <person name="Andreani J."/>
            <person name="Francis R."/>
            <person name="Boudjemaa H."/>
            <person name="Bou Khalil J.Y."/>
            <person name="Lee J."/>
            <person name="La Scola B."/>
            <person name="Woyke T."/>
        </authorList>
    </citation>
    <scope>NUCLEOTIDE SEQUENCE [LARGE SCALE GENOMIC DNA]</scope>
    <source>
        <strain evidence="7 8">FV1/VV64</strain>
    </source>
</reference>
<protein>
    <submittedName>
        <fullName evidence="7">CbxX/CfqX protein</fullName>
    </submittedName>
</protein>
<evidence type="ECO:0000259" key="6">
    <source>
        <dbReference type="SMART" id="SM00382"/>
    </source>
</evidence>
<dbReference type="InterPro" id="IPR003593">
    <property type="entry name" value="AAA+_ATPase"/>
</dbReference>
<dbReference type="PANTHER" id="PTHR43392">
    <property type="entry name" value="AAA-TYPE ATPASE FAMILY PROTEIN / ANKYRIN REPEAT FAMILY PROTEIN"/>
    <property type="match status" value="1"/>
</dbReference>
<dbReference type="GO" id="GO:0016887">
    <property type="term" value="F:ATP hydrolysis activity"/>
    <property type="evidence" value="ECO:0007669"/>
    <property type="project" value="InterPro"/>
</dbReference>